<accession>A0A936YQG3</accession>
<sequence length="198" mass="20740">MVPLHRAGSARIMTGTSLVVAWLAVTTPALGETLIERGDTLHNAITEAPKLGGDSKVDLAGNIVLPHLSSIRVAGLQLDTVRARVQEKLIKHDILKSPTVLVQIAKYRPGVVEYEPGLTVRHALLLAGGAGLAEELGALSAEIPNAGASVQAVGKLAEPVAVIYRSVAGREETTKPNMKTEILPGDILDVSLFIDPAG</sequence>
<proteinExistence type="predicted"/>
<dbReference type="Gene3D" id="3.30.1950.10">
    <property type="entry name" value="wza like domain"/>
    <property type="match status" value="1"/>
</dbReference>
<evidence type="ECO:0000259" key="1">
    <source>
        <dbReference type="Pfam" id="PF02563"/>
    </source>
</evidence>
<evidence type="ECO:0000313" key="3">
    <source>
        <dbReference type="Proteomes" id="UP000633219"/>
    </source>
</evidence>
<reference evidence="2" key="1">
    <citation type="submission" date="2021-01" db="EMBL/GenBank/DDBJ databases">
        <title>Rhizobium sp. strain KVB221 16S ribosomal RNA gene Genome sequencing and assembly.</title>
        <authorList>
            <person name="Kang M."/>
        </authorList>
    </citation>
    <scope>NUCLEOTIDE SEQUENCE</scope>
    <source>
        <strain evidence="2">KVB221</strain>
    </source>
</reference>
<dbReference type="Proteomes" id="UP000633219">
    <property type="component" value="Unassembled WGS sequence"/>
</dbReference>
<protein>
    <submittedName>
        <fullName evidence="2">Polysaccharide biosynthesis/export family protein</fullName>
    </submittedName>
</protein>
<name>A0A936YQG3_9HYPH</name>
<gene>
    <name evidence="2" type="ORF">JJB09_17405</name>
</gene>
<dbReference type="EMBL" id="JAEQNC010000009">
    <property type="protein sequence ID" value="MBL0373803.1"/>
    <property type="molecule type" value="Genomic_DNA"/>
</dbReference>
<organism evidence="2 3">
    <name type="scientific">Rhizobium setariae</name>
    <dbReference type="NCBI Taxonomy" id="2801340"/>
    <lineage>
        <taxon>Bacteria</taxon>
        <taxon>Pseudomonadati</taxon>
        <taxon>Pseudomonadota</taxon>
        <taxon>Alphaproteobacteria</taxon>
        <taxon>Hyphomicrobiales</taxon>
        <taxon>Rhizobiaceae</taxon>
        <taxon>Rhizobium/Agrobacterium group</taxon>
        <taxon>Rhizobium</taxon>
    </lineage>
</organism>
<dbReference type="InterPro" id="IPR003715">
    <property type="entry name" value="Poly_export_N"/>
</dbReference>
<dbReference type="AlphaFoldDB" id="A0A936YQG3"/>
<feature type="domain" description="Polysaccharide export protein N-terminal" evidence="1">
    <location>
        <begin position="32"/>
        <end position="104"/>
    </location>
</feature>
<dbReference type="RefSeq" id="WP_201660887.1">
    <property type="nucleotide sequence ID" value="NZ_JAEQNC010000009.1"/>
</dbReference>
<dbReference type="Pfam" id="PF02563">
    <property type="entry name" value="Poly_export"/>
    <property type="match status" value="1"/>
</dbReference>
<comment type="caution">
    <text evidence="2">The sequence shown here is derived from an EMBL/GenBank/DDBJ whole genome shotgun (WGS) entry which is preliminary data.</text>
</comment>
<evidence type="ECO:0000313" key="2">
    <source>
        <dbReference type="EMBL" id="MBL0373803.1"/>
    </source>
</evidence>
<keyword evidence="3" id="KW-1185">Reference proteome</keyword>